<dbReference type="InterPro" id="IPR019888">
    <property type="entry name" value="Tscrpt_reg_AsnC-like"/>
</dbReference>
<sequence length="180" mass="19910">MPKPVDLGDMDVKILAALQENSRLTVQELADRVGTSASSCWRRLRSLEETGVIRRYTVLVDPKAVAIPECVFAHVTLDHHSTETAAAFVQAVRGRPEVMECYAVSGDADYLLRVAVREIADYHRFLEEFVFTLPFQVQIRSNFALKEIKFETALPLQPPGPPAGPAPGPAPRSPQASRRS</sequence>
<dbReference type="EMBL" id="CP029354">
    <property type="protein sequence ID" value="AWK88317.1"/>
    <property type="molecule type" value="Genomic_DNA"/>
</dbReference>
<keyword evidence="1" id="KW-0805">Transcription regulation</keyword>
<dbReference type="InterPro" id="IPR011991">
    <property type="entry name" value="ArsR-like_HTH"/>
</dbReference>
<evidence type="ECO:0000256" key="1">
    <source>
        <dbReference type="ARBA" id="ARBA00023015"/>
    </source>
</evidence>
<evidence type="ECO:0000313" key="6">
    <source>
        <dbReference type="EMBL" id="AWK88317.1"/>
    </source>
</evidence>
<dbReference type="InterPro" id="IPR011008">
    <property type="entry name" value="Dimeric_a/b-barrel"/>
</dbReference>
<dbReference type="SUPFAM" id="SSF54909">
    <property type="entry name" value="Dimeric alpha+beta barrel"/>
    <property type="match status" value="1"/>
</dbReference>
<feature type="compositionally biased region" description="Pro residues" evidence="4">
    <location>
        <begin position="156"/>
        <end position="172"/>
    </location>
</feature>
<dbReference type="GO" id="GO:0006355">
    <property type="term" value="P:regulation of DNA-templated transcription"/>
    <property type="evidence" value="ECO:0007669"/>
    <property type="project" value="UniProtKB-ARBA"/>
</dbReference>
<dbReference type="InterPro" id="IPR036390">
    <property type="entry name" value="WH_DNA-bd_sf"/>
</dbReference>
<dbReference type="PROSITE" id="PS00519">
    <property type="entry name" value="HTH_ASNC_1"/>
    <property type="match status" value="1"/>
</dbReference>
<dbReference type="SMART" id="SM00344">
    <property type="entry name" value="HTH_ASNC"/>
    <property type="match status" value="1"/>
</dbReference>
<dbReference type="GO" id="GO:0005829">
    <property type="term" value="C:cytosol"/>
    <property type="evidence" value="ECO:0007669"/>
    <property type="project" value="TreeGrafter"/>
</dbReference>
<dbReference type="KEGG" id="azz:DEW08_19695"/>
<dbReference type="Pfam" id="PF01037">
    <property type="entry name" value="AsnC_trans_reg"/>
    <property type="match status" value="1"/>
</dbReference>
<dbReference type="PROSITE" id="PS50956">
    <property type="entry name" value="HTH_ASNC_2"/>
    <property type="match status" value="1"/>
</dbReference>
<gene>
    <name evidence="6" type="ORF">DEW08_19695</name>
</gene>
<dbReference type="Gene3D" id="1.10.10.10">
    <property type="entry name" value="Winged helix-like DNA-binding domain superfamily/Winged helix DNA-binding domain"/>
    <property type="match status" value="1"/>
</dbReference>
<dbReference type="InterPro" id="IPR019887">
    <property type="entry name" value="Tscrpt_reg_AsnC/Lrp_C"/>
</dbReference>
<dbReference type="PANTHER" id="PTHR30154:SF34">
    <property type="entry name" value="TRANSCRIPTIONAL REGULATOR AZLB"/>
    <property type="match status" value="1"/>
</dbReference>
<evidence type="ECO:0000256" key="4">
    <source>
        <dbReference type="SAM" id="MobiDB-lite"/>
    </source>
</evidence>
<dbReference type="SUPFAM" id="SSF46785">
    <property type="entry name" value="Winged helix' DNA-binding domain"/>
    <property type="match status" value="1"/>
</dbReference>
<keyword evidence="7" id="KW-1185">Reference proteome</keyword>
<dbReference type="Pfam" id="PF13412">
    <property type="entry name" value="HTH_24"/>
    <property type="match status" value="1"/>
</dbReference>
<evidence type="ECO:0000259" key="5">
    <source>
        <dbReference type="PROSITE" id="PS50956"/>
    </source>
</evidence>
<dbReference type="Proteomes" id="UP000245629">
    <property type="component" value="Chromosome 3"/>
</dbReference>
<dbReference type="PRINTS" id="PR00033">
    <property type="entry name" value="HTHASNC"/>
</dbReference>
<dbReference type="GO" id="GO:0043200">
    <property type="term" value="P:response to amino acid"/>
    <property type="evidence" value="ECO:0007669"/>
    <property type="project" value="TreeGrafter"/>
</dbReference>
<dbReference type="InterPro" id="IPR019885">
    <property type="entry name" value="Tscrpt_reg_HTH_AsnC-type_CS"/>
</dbReference>
<evidence type="ECO:0000313" key="7">
    <source>
        <dbReference type="Proteomes" id="UP000245629"/>
    </source>
</evidence>
<reference evidence="7" key="1">
    <citation type="submission" date="2018-05" db="EMBL/GenBank/DDBJ databases">
        <title>Azospirillum thermophila sp. nov., a novel isolated from hot spring.</title>
        <authorList>
            <person name="Zhao Z."/>
        </authorList>
    </citation>
    <scope>NUCLEOTIDE SEQUENCE [LARGE SCALE GENOMIC DNA]</scope>
    <source>
        <strain evidence="7">CFH 70021</strain>
    </source>
</reference>
<dbReference type="InterPro" id="IPR036388">
    <property type="entry name" value="WH-like_DNA-bd_sf"/>
</dbReference>
<dbReference type="AlphaFoldDB" id="A0A2S2CVK2"/>
<dbReference type="OrthoDB" id="9813313at2"/>
<evidence type="ECO:0000256" key="2">
    <source>
        <dbReference type="ARBA" id="ARBA00023125"/>
    </source>
</evidence>
<protein>
    <submittedName>
        <fullName evidence="6">AsnC family transcriptional regulator</fullName>
    </submittedName>
</protein>
<proteinExistence type="predicted"/>
<dbReference type="InterPro" id="IPR000485">
    <property type="entry name" value="AsnC-type_HTH_dom"/>
</dbReference>
<name>A0A2S2CVK2_9PROT</name>
<feature type="region of interest" description="Disordered" evidence="4">
    <location>
        <begin position="154"/>
        <end position="180"/>
    </location>
</feature>
<dbReference type="CDD" id="cd00090">
    <property type="entry name" value="HTH_ARSR"/>
    <property type="match status" value="1"/>
</dbReference>
<organism evidence="6 7">
    <name type="scientific">Azospirillum thermophilum</name>
    <dbReference type="NCBI Taxonomy" id="2202148"/>
    <lineage>
        <taxon>Bacteria</taxon>
        <taxon>Pseudomonadati</taxon>
        <taxon>Pseudomonadota</taxon>
        <taxon>Alphaproteobacteria</taxon>
        <taxon>Rhodospirillales</taxon>
        <taxon>Azospirillaceae</taxon>
        <taxon>Azospirillum</taxon>
    </lineage>
</organism>
<accession>A0A2S2CVK2</accession>
<evidence type="ECO:0000256" key="3">
    <source>
        <dbReference type="ARBA" id="ARBA00023163"/>
    </source>
</evidence>
<keyword evidence="3" id="KW-0804">Transcription</keyword>
<dbReference type="GO" id="GO:0043565">
    <property type="term" value="F:sequence-specific DNA binding"/>
    <property type="evidence" value="ECO:0007669"/>
    <property type="project" value="InterPro"/>
</dbReference>
<feature type="domain" description="HTH asnC-type" evidence="5">
    <location>
        <begin position="7"/>
        <end position="68"/>
    </location>
</feature>
<dbReference type="PANTHER" id="PTHR30154">
    <property type="entry name" value="LEUCINE-RESPONSIVE REGULATORY PROTEIN"/>
    <property type="match status" value="1"/>
</dbReference>
<keyword evidence="2" id="KW-0238">DNA-binding</keyword>
<dbReference type="Gene3D" id="3.30.70.920">
    <property type="match status" value="1"/>
</dbReference>